<feature type="region of interest" description="Disordered" evidence="1">
    <location>
        <begin position="58"/>
        <end position="94"/>
    </location>
</feature>
<proteinExistence type="predicted"/>
<name>A0A0R3WSN0_HYDTA</name>
<dbReference type="EMBL" id="UYWX01002986">
    <property type="protein sequence ID" value="VDM23294.1"/>
    <property type="molecule type" value="Genomic_DNA"/>
</dbReference>
<protein>
    <submittedName>
        <fullName evidence="4">BHLH domain-containing protein</fullName>
    </submittedName>
</protein>
<dbReference type="AlphaFoldDB" id="A0A0R3WSN0"/>
<dbReference type="Proteomes" id="UP000274429">
    <property type="component" value="Unassembled WGS sequence"/>
</dbReference>
<gene>
    <name evidence="2" type="ORF">TTAC_LOCUS3755</name>
</gene>
<dbReference type="WBParaSite" id="TTAC_0000377001-mRNA-1">
    <property type="protein sequence ID" value="TTAC_0000377001-mRNA-1"/>
    <property type="gene ID" value="TTAC_0000377001"/>
</dbReference>
<dbReference type="STRING" id="6205.A0A0R3WSN0"/>
<evidence type="ECO:0000313" key="2">
    <source>
        <dbReference type="EMBL" id="VDM23294.1"/>
    </source>
</evidence>
<organism evidence="4">
    <name type="scientific">Hydatigena taeniaeformis</name>
    <name type="common">Feline tapeworm</name>
    <name type="synonym">Taenia taeniaeformis</name>
    <dbReference type="NCBI Taxonomy" id="6205"/>
    <lineage>
        <taxon>Eukaryota</taxon>
        <taxon>Metazoa</taxon>
        <taxon>Spiralia</taxon>
        <taxon>Lophotrochozoa</taxon>
        <taxon>Platyhelminthes</taxon>
        <taxon>Cestoda</taxon>
        <taxon>Eucestoda</taxon>
        <taxon>Cyclophyllidea</taxon>
        <taxon>Taeniidae</taxon>
        <taxon>Hydatigera</taxon>
    </lineage>
</organism>
<sequence length="197" mass="20608">MDFSTNVGETGVFTNSSAHQQFQAKMFSSMDYSPTTAATAAAAISMGQHRCFVEEMSYSTDNGSGSSNSSGSNVAEAKRPSYQPNGGSIKAASGDLLRTAMPSVGRGYGAIMDGQEGYVPTSGGGRRERRDADSDGGLSHVSKRGKCPKGTSEDSSARSSSMIGGQMTFQELTTMHGKPMDFAIRGQTSQVSLILSL</sequence>
<dbReference type="OrthoDB" id="10553830at2759"/>
<keyword evidence="3" id="KW-1185">Reference proteome</keyword>
<evidence type="ECO:0000313" key="3">
    <source>
        <dbReference type="Proteomes" id="UP000274429"/>
    </source>
</evidence>
<evidence type="ECO:0000313" key="4">
    <source>
        <dbReference type="WBParaSite" id="TTAC_0000377001-mRNA-1"/>
    </source>
</evidence>
<accession>A0A0R3WSN0</accession>
<feature type="region of interest" description="Disordered" evidence="1">
    <location>
        <begin position="108"/>
        <end position="163"/>
    </location>
</feature>
<feature type="compositionally biased region" description="Low complexity" evidence="1">
    <location>
        <begin position="62"/>
        <end position="73"/>
    </location>
</feature>
<reference evidence="2 3" key="2">
    <citation type="submission" date="2018-11" db="EMBL/GenBank/DDBJ databases">
        <authorList>
            <consortium name="Pathogen Informatics"/>
        </authorList>
    </citation>
    <scope>NUCLEOTIDE SEQUENCE [LARGE SCALE GENOMIC DNA]</scope>
</reference>
<evidence type="ECO:0000256" key="1">
    <source>
        <dbReference type="SAM" id="MobiDB-lite"/>
    </source>
</evidence>
<reference evidence="4" key="1">
    <citation type="submission" date="2017-02" db="UniProtKB">
        <authorList>
            <consortium name="WormBaseParasite"/>
        </authorList>
    </citation>
    <scope>IDENTIFICATION</scope>
</reference>